<gene>
    <name evidence="2" type="ORF">jhhlp_001833</name>
</gene>
<proteinExistence type="predicted"/>
<protein>
    <recommendedName>
        <fullName evidence="1">Calcineurin-like phosphoesterase domain-containing protein</fullName>
    </recommendedName>
</protein>
<dbReference type="InterPro" id="IPR004843">
    <property type="entry name" value="Calcineurin-like_PHP"/>
</dbReference>
<reference evidence="2 3" key="1">
    <citation type="journal article" date="2017" name="G3 (Bethesda)">
        <title>First Draft Genome Sequence of the Pathogenic Fungus Lomentospora prolificans (Formerly Scedosporium prolificans).</title>
        <authorList>
            <person name="Luo R."/>
            <person name="Zimin A."/>
            <person name="Workman R."/>
            <person name="Fan Y."/>
            <person name="Pertea G."/>
            <person name="Grossman N."/>
            <person name="Wear M.P."/>
            <person name="Jia B."/>
            <person name="Miller H."/>
            <person name="Casadevall A."/>
            <person name="Timp W."/>
            <person name="Zhang S.X."/>
            <person name="Salzberg S.L."/>
        </authorList>
    </citation>
    <scope>NUCLEOTIDE SEQUENCE [LARGE SCALE GENOMIC DNA]</scope>
    <source>
        <strain evidence="2 3">JHH-5317</strain>
    </source>
</reference>
<evidence type="ECO:0000313" key="3">
    <source>
        <dbReference type="Proteomes" id="UP000233524"/>
    </source>
</evidence>
<dbReference type="CDD" id="cd07379">
    <property type="entry name" value="MPP_239FB"/>
    <property type="match status" value="1"/>
</dbReference>
<organism evidence="2 3">
    <name type="scientific">Lomentospora prolificans</name>
    <dbReference type="NCBI Taxonomy" id="41688"/>
    <lineage>
        <taxon>Eukaryota</taxon>
        <taxon>Fungi</taxon>
        <taxon>Dikarya</taxon>
        <taxon>Ascomycota</taxon>
        <taxon>Pezizomycotina</taxon>
        <taxon>Sordariomycetes</taxon>
        <taxon>Hypocreomycetidae</taxon>
        <taxon>Microascales</taxon>
        <taxon>Microascaceae</taxon>
        <taxon>Lomentospora</taxon>
    </lineage>
</organism>
<dbReference type="AlphaFoldDB" id="A0A2N3NH10"/>
<feature type="domain" description="Calcineurin-like phosphoesterase" evidence="1">
    <location>
        <begin position="22"/>
        <end position="226"/>
    </location>
</feature>
<dbReference type="PANTHER" id="PTHR12905">
    <property type="entry name" value="METALLOPHOSPHOESTERASE"/>
    <property type="match status" value="1"/>
</dbReference>
<dbReference type="OrthoDB" id="630188at2759"/>
<accession>A0A2N3NH10</accession>
<dbReference type="Pfam" id="PF00149">
    <property type="entry name" value="Metallophos"/>
    <property type="match status" value="1"/>
</dbReference>
<dbReference type="EMBL" id="NLAX01000006">
    <property type="protein sequence ID" value="PKS11681.1"/>
    <property type="molecule type" value="Genomic_DNA"/>
</dbReference>
<dbReference type="SUPFAM" id="SSF56300">
    <property type="entry name" value="Metallo-dependent phosphatases"/>
    <property type="match status" value="1"/>
</dbReference>
<dbReference type="GO" id="GO:0016787">
    <property type="term" value="F:hydrolase activity"/>
    <property type="evidence" value="ECO:0007669"/>
    <property type="project" value="InterPro"/>
</dbReference>
<keyword evidence="3" id="KW-1185">Reference proteome</keyword>
<comment type="caution">
    <text evidence="2">The sequence shown here is derived from an EMBL/GenBank/DDBJ whole genome shotgun (WGS) entry which is preliminary data.</text>
</comment>
<sequence>MDAAASKCSETRPETRTMRRTRFICISDTHNANVALPKGDVLIHAGDLTNRGSYSELSKTIQWLEKADFECKIVIAGNHELTLDEPYYADLRATSSRPNYTDDPSKCLSLLTSSSLTYLSHASTKIQLSSPSGPRTTFTVFGSPHTPRRGQETAFSAFVYDTPNKPSDPSPTLWNDIPSDADIVVTHTPPRGHLDMVPGDIHIGCVALRKALWRVRPRLAVCGHVHFGRGADYVSWGPEEGEVASTETWVDPAPEGKKNSLVDLTARRGALGQRGNGHEGSCVVNASIQTGSYTLDPHHRGYRKMNKPIVVDLDLPTWE</sequence>
<dbReference type="InParanoid" id="A0A2N3NH10"/>
<dbReference type="PANTHER" id="PTHR12905:SF16">
    <property type="entry name" value="SER_THR PROTEIN PHOSPHATASE FAMILY PROTEIN (AFU_ORTHOLOGUE AFUA_1G06000)"/>
    <property type="match status" value="1"/>
</dbReference>
<evidence type="ECO:0000313" key="2">
    <source>
        <dbReference type="EMBL" id="PKS11681.1"/>
    </source>
</evidence>
<evidence type="ECO:0000259" key="1">
    <source>
        <dbReference type="Pfam" id="PF00149"/>
    </source>
</evidence>
<dbReference type="InterPro" id="IPR051693">
    <property type="entry name" value="UPF0046_metallophosphoest"/>
</dbReference>
<dbReference type="Gene3D" id="3.60.21.10">
    <property type="match status" value="1"/>
</dbReference>
<dbReference type="InterPro" id="IPR029052">
    <property type="entry name" value="Metallo-depent_PP-like"/>
</dbReference>
<dbReference type="Proteomes" id="UP000233524">
    <property type="component" value="Unassembled WGS sequence"/>
</dbReference>
<name>A0A2N3NH10_9PEZI</name>
<dbReference type="VEuPathDB" id="FungiDB:jhhlp_001833"/>